<name>A0ABR8QDQ1_9CELL</name>
<evidence type="ECO:0000256" key="2">
    <source>
        <dbReference type="ARBA" id="ARBA00012438"/>
    </source>
</evidence>
<dbReference type="Pfam" id="PF02518">
    <property type="entry name" value="HATPase_c"/>
    <property type="match status" value="1"/>
</dbReference>
<keyword evidence="9" id="KW-0472">Membrane</keyword>
<dbReference type="EMBL" id="JACSQV010000007">
    <property type="protein sequence ID" value="MBD7918536.1"/>
    <property type="molecule type" value="Genomic_DNA"/>
</dbReference>
<dbReference type="InterPro" id="IPR003594">
    <property type="entry name" value="HATPase_dom"/>
</dbReference>
<evidence type="ECO:0000256" key="3">
    <source>
        <dbReference type="ARBA" id="ARBA00022553"/>
    </source>
</evidence>
<feature type="transmembrane region" description="Helical" evidence="9">
    <location>
        <begin position="40"/>
        <end position="60"/>
    </location>
</feature>
<evidence type="ECO:0000256" key="6">
    <source>
        <dbReference type="ARBA" id="ARBA00022777"/>
    </source>
</evidence>
<evidence type="ECO:0000259" key="10">
    <source>
        <dbReference type="SMART" id="SM00387"/>
    </source>
</evidence>
<evidence type="ECO:0000256" key="9">
    <source>
        <dbReference type="SAM" id="Phobius"/>
    </source>
</evidence>
<dbReference type="InterPro" id="IPR050482">
    <property type="entry name" value="Sensor_HK_TwoCompSys"/>
</dbReference>
<evidence type="ECO:0000256" key="7">
    <source>
        <dbReference type="ARBA" id="ARBA00022840"/>
    </source>
</evidence>
<keyword evidence="3" id="KW-0597">Phosphoprotein</keyword>
<feature type="domain" description="Histidine kinase/HSP90-like ATPase" evidence="10">
    <location>
        <begin position="339"/>
        <end position="429"/>
    </location>
</feature>
<dbReference type="GO" id="GO:0005524">
    <property type="term" value="F:ATP binding"/>
    <property type="evidence" value="ECO:0007669"/>
    <property type="project" value="UniProtKB-KW"/>
</dbReference>
<comment type="catalytic activity">
    <reaction evidence="1">
        <text>ATP + protein L-histidine = ADP + protein N-phospho-L-histidine.</text>
        <dbReference type="EC" id="2.7.13.3"/>
    </reaction>
</comment>
<accession>A0ABR8QDQ1</accession>
<sequence>MRRTPWPATGRSVGLALLWFPAAVLLVAAVLALVLSVVGVGLPLLCVVLAGAQGLARVHARLAARTLGRDVPVVALPGDGPGEPPDWGLLLGTDARRVLAAGDDPARLSRLAALPFRTGWRWLRAGQTWSLLGWLAFATTGGALLTLLVVLLPLAAVGAAVDAIVLPPLLRIPAAWVVVLAGGAVVLAAVWWWWADALARLRARAEAALLAPGPGAVLERRVQDLAESRADTVDHAAAELRRVERDLHDGAQARLVSVGMQLGMVADLLDRDPDAARALLEEARGTTAGALADLRDVVQGIHPPVLADRGLSAAVQALALDLPVPVTVVSALPGRPPAALESALYFAVAETLTNAVRHASATHVRVELTAGGASLRVVVADDGVGGADPGAGSGLRGVARRLSAFDGTMGVDSPHGGPTRIVLEVPCAWSSPKTTPS</sequence>
<evidence type="ECO:0000256" key="5">
    <source>
        <dbReference type="ARBA" id="ARBA00022741"/>
    </source>
</evidence>
<keyword evidence="7 11" id="KW-0067">ATP-binding</keyword>
<comment type="caution">
    <text evidence="11">The sequence shown here is derived from an EMBL/GenBank/DDBJ whole genome shotgun (WGS) entry which is preliminary data.</text>
</comment>
<dbReference type="CDD" id="cd16917">
    <property type="entry name" value="HATPase_UhpB-NarQ-NarX-like"/>
    <property type="match status" value="1"/>
</dbReference>
<dbReference type="EC" id="2.7.13.3" evidence="2"/>
<gene>
    <name evidence="11" type="ORF">H9657_09635</name>
</gene>
<dbReference type="InterPro" id="IPR011712">
    <property type="entry name" value="Sig_transdc_His_kin_sub3_dim/P"/>
</dbReference>
<keyword evidence="4" id="KW-0808">Transferase</keyword>
<feature type="transmembrane region" description="Helical" evidence="9">
    <location>
        <begin position="174"/>
        <end position="194"/>
    </location>
</feature>
<keyword evidence="9" id="KW-0812">Transmembrane</keyword>
<dbReference type="Gene3D" id="3.30.565.10">
    <property type="entry name" value="Histidine kinase-like ATPase, C-terminal domain"/>
    <property type="match status" value="1"/>
</dbReference>
<keyword evidence="5" id="KW-0547">Nucleotide-binding</keyword>
<dbReference type="SUPFAM" id="SSF55874">
    <property type="entry name" value="ATPase domain of HSP90 chaperone/DNA topoisomerase II/histidine kinase"/>
    <property type="match status" value="1"/>
</dbReference>
<dbReference type="Pfam" id="PF07730">
    <property type="entry name" value="HisKA_3"/>
    <property type="match status" value="1"/>
</dbReference>
<keyword evidence="12" id="KW-1185">Reference proteome</keyword>
<proteinExistence type="predicted"/>
<protein>
    <recommendedName>
        <fullName evidence="2">histidine kinase</fullName>
        <ecNumber evidence="2">2.7.13.3</ecNumber>
    </recommendedName>
</protein>
<dbReference type="PANTHER" id="PTHR24421">
    <property type="entry name" value="NITRATE/NITRITE SENSOR PROTEIN NARX-RELATED"/>
    <property type="match status" value="1"/>
</dbReference>
<keyword evidence="8" id="KW-0902">Two-component regulatory system</keyword>
<evidence type="ECO:0000256" key="4">
    <source>
        <dbReference type="ARBA" id="ARBA00022679"/>
    </source>
</evidence>
<dbReference type="Gene3D" id="1.20.5.1930">
    <property type="match status" value="1"/>
</dbReference>
<organism evidence="11 12">
    <name type="scientific">Cellulomonas avistercoris</name>
    <dbReference type="NCBI Taxonomy" id="2762242"/>
    <lineage>
        <taxon>Bacteria</taxon>
        <taxon>Bacillati</taxon>
        <taxon>Actinomycetota</taxon>
        <taxon>Actinomycetes</taxon>
        <taxon>Micrococcales</taxon>
        <taxon>Cellulomonadaceae</taxon>
        <taxon>Cellulomonas</taxon>
    </lineage>
</organism>
<keyword evidence="9" id="KW-1133">Transmembrane helix</keyword>
<evidence type="ECO:0000256" key="1">
    <source>
        <dbReference type="ARBA" id="ARBA00000085"/>
    </source>
</evidence>
<evidence type="ECO:0000313" key="12">
    <source>
        <dbReference type="Proteomes" id="UP000604241"/>
    </source>
</evidence>
<evidence type="ECO:0000313" key="11">
    <source>
        <dbReference type="EMBL" id="MBD7918536.1"/>
    </source>
</evidence>
<dbReference type="RefSeq" id="WP_191782786.1">
    <property type="nucleotide sequence ID" value="NZ_JACSQV010000007.1"/>
</dbReference>
<keyword evidence="6" id="KW-0418">Kinase</keyword>
<dbReference type="PANTHER" id="PTHR24421:SF10">
    <property type="entry name" value="NITRATE_NITRITE SENSOR PROTEIN NARQ"/>
    <property type="match status" value="1"/>
</dbReference>
<feature type="transmembrane region" description="Helical" evidence="9">
    <location>
        <begin position="12"/>
        <end position="34"/>
    </location>
</feature>
<feature type="transmembrane region" description="Helical" evidence="9">
    <location>
        <begin position="131"/>
        <end position="154"/>
    </location>
</feature>
<dbReference type="InterPro" id="IPR036890">
    <property type="entry name" value="HATPase_C_sf"/>
</dbReference>
<evidence type="ECO:0000256" key="8">
    <source>
        <dbReference type="ARBA" id="ARBA00023012"/>
    </source>
</evidence>
<dbReference type="SMART" id="SM00387">
    <property type="entry name" value="HATPase_c"/>
    <property type="match status" value="1"/>
</dbReference>
<reference evidence="11 12" key="1">
    <citation type="submission" date="2020-08" db="EMBL/GenBank/DDBJ databases">
        <title>A Genomic Blueprint of the Chicken Gut Microbiome.</title>
        <authorList>
            <person name="Gilroy R."/>
            <person name="Ravi A."/>
            <person name="Getino M."/>
            <person name="Pursley I."/>
            <person name="Horton D.L."/>
            <person name="Alikhan N.-F."/>
            <person name="Baker D."/>
            <person name="Gharbi K."/>
            <person name="Hall N."/>
            <person name="Watson M."/>
            <person name="Adriaenssens E.M."/>
            <person name="Foster-Nyarko E."/>
            <person name="Jarju S."/>
            <person name="Secka A."/>
            <person name="Antonio M."/>
            <person name="Oren A."/>
            <person name="Chaudhuri R."/>
            <person name="La Ragione R.M."/>
            <person name="Hildebrand F."/>
            <person name="Pallen M.J."/>
        </authorList>
    </citation>
    <scope>NUCLEOTIDE SEQUENCE [LARGE SCALE GENOMIC DNA]</scope>
    <source>
        <strain evidence="11 12">Sa3CUA2</strain>
    </source>
</reference>
<dbReference type="Proteomes" id="UP000604241">
    <property type="component" value="Unassembled WGS sequence"/>
</dbReference>